<dbReference type="GO" id="GO:0005654">
    <property type="term" value="C:nucleoplasm"/>
    <property type="evidence" value="ECO:0007669"/>
    <property type="project" value="UniProtKB-SubCell"/>
</dbReference>
<dbReference type="OrthoDB" id="6496718at2759"/>
<accession>A0A7E5VZ86</accession>
<name>A0A7E5VZ86_TRINI</name>
<evidence type="ECO:0000259" key="14">
    <source>
        <dbReference type="PROSITE" id="PS50950"/>
    </source>
</evidence>
<evidence type="ECO:0000256" key="2">
    <source>
        <dbReference type="ARBA" id="ARBA00006177"/>
    </source>
</evidence>
<dbReference type="SUPFAM" id="SSF57716">
    <property type="entry name" value="Glucocorticoid receptor-like (DNA-binding domain)"/>
    <property type="match status" value="1"/>
</dbReference>
<keyword evidence="3" id="KW-0479">Metal-binding</keyword>
<dbReference type="PANTHER" id="PTHR46600:SF1">
    <property type="entry name" value="THAP DOMAIN-CONTAINING PROTEIN 1"/>
    <property type="match status" value="1"/>
</dbReference>
<dbReference type="Proteomes" id="UP000322000">
    <property type="component" value="Chromosome 10"/>
</dbReference>
<evidence type="ECO:0000256" key="10">
    <source>
        <dbReference type="ARBA" id="ARBA00023242"/>
    </source>
</evidence>
<keyword evidence="9" id="KW-0804">Transcription</keyword>
<dbReference type="InterPro" id="IPR038441">
    <property type="entry name" value="THAP_Znf_sf"/>
</dbReference>
<dbReference type="Pfam" id="PF05485">
    <property type="entry name" value="THAP"/>
    <property type="match status" value="1"/>
</dbReference>
<keyword evidence="11" id="KW-0131">Cell cycle</keyword>
<sequence>MVFCSISQCGNSSATSNYINKGITFHRFPQDAITKDQWISATGKRNWFPTSNSRICSLHFTESDYNNSTKRRTLLKNAVPTVNTWKLITEVTNNDDDAEIKSEPGSPVSSSICSSPSCFQKCTILQAILTDKQKISMAEYEKTVTGTPRERKLRAEVDQQKRVIKEQRMKIKRLQCKARRYKKTILKLKELNKNLEDKRFINEDQTSVSEGMNVGT</sequence>
<reference evidence="16" key="1">
    <citation type="submission" date="2025-08" db="UniProtKB">
        <authorList>
            <consortium name="RefSeq"/>
        </authorList>
    </citation>
    <scope>IDENTIFICATION</scope>
</reference>
<dbReference type="InterPro" id="IPR026516">
    <property type="entry name" value="THAP1/10"/>
</dbReference>
<dbReference type="GO" id="GO:0008270">
    <property type="term" value="F:zinc ion binding"/>
    <property type="evidence" value="ECO:0007669"/>
    <property type="project" value="UniProtKB-KW"/>
</dbReference>
<organism evidence="15 16">
    <name type="scientific">Trichoplusia ni</name>
    <name type="common">Cabbage looper</name>
    <dbReference type="NCBI Taxonomy" id="7111"/>
    <lineage>
        <taxon>Eukaryota</taxon>
        <taxon>Metazoa</taxon>
        <taxon>Ecdysozoa</taxon>
        <taxon>Arthropoda</taxon>
        <taxon>Hexapoda</taxon>
        <taxon>Insecta</taxon>
        <taxon>Pterygota</taxon>
        <taxon>Neoptera</taxon>
        <taxon>Endopterygota</taxon>
        <taxon>Lepidoptera</taxon>
        <taxon>Glossata</taxon>
        <taxon>Ditrysia</taxon>
        <taxon>Noctuoidea</taxon>
        <taxon>Noctuidae</taxon>
        <taxon>Plusiinae</taxon>
        <taxon>Trichoplusia</taxon>
    </lineage>
</organism>
<feature type="domain" description="THAP-type" evidence="14">
    <location>
        <begin position="1"/>
        <end position="83"/>
    </location>
</feature>
<dbReference type="InParanoid" id="A0A7E5VZ86"/>
<dbReference type="AlphaFoldDB" id="A0A7E5VZ86"/>
<comment type="subcellular location">
    <subcellularLocation>
        <location evidence="1">Nucleus</location>
        <location evidence="1">Nucleoplasm</location>
    </subcellularLocation>
</comment>
<evidence type="ECO:0000256" key="3">
    <source>
        <dbReference type="ARBA" id="ARBA00022723"/>
    </source>
</evidence>
<dbReference type="Gene3D" id="6.20.210.20">
    <property type="entry name" value="THAP domain"/>
    <property type="match status" value="1"/>
</dbReference>
<keyword evidence="4 12" id="KW-0863">Zinc-finger</keyword>
<evidence type="ECO:0000256" key="1">
    <source>
        <dbReference type="ARBA" id="ARBA00004642"/>
    </source>
</evidence>
<keyword evidence="8 12" id="KW-0238">DNA-binding</keyword>
<comment type="similarity">
    <text evidence="2">Belongs to the THAP1 family.</text>
</comment>
<evidence type="ECO:0000256" key="5">
    <source>
        <dbReference type="ARBA" id="ARBA00022833"/>
    </source>
</evidence>
<gene>
    <name evidence="16" type="primary">LOC113497987</name>
</gene>
<dbReference type="InterPro" id="IPR006612">
    <property type="entry name" value="THAP_Znf"/>
</dbReference>
<dbReference type="GeneID" id="113497987"/>
<keyword evidence="15" id="KW-1185">Reference proteome</keyword>
<protein>
    <submittedName>
        <fullName evidence="16">THAP domain-containing protein 1-like isoform X1</fullName>
    </submittedName>
</protein>
<keyword evidence="7 13" id="KW-0175">Coiled coil</keyword>
<keyword evidence="6" id="KW-0805">Transcription regulation</keyword>
<evidence type="ECO:0000256" key="13">
    <source>
        <dbReference type="SAM" id="Coils"/>
    </source>
</evidence>
<evidence type="ECO:0000256" key="4">
    <source>
        <dbReference type="ARBA" id="ARBA00022771"/>
    </source>
</evidence>
<evidence type="ECO:0000256" key="12">
    <source>
        <dbReference type="PROSITE-ProRule" id="PRU00309"/>
    </source>
</evidence>
<evidence type="ECO:0000313" key="16">
    <source>
        <dbReference type="RefSeq" id="XP_026733644.1"/>
    </source>
</evidence>
<dbReference type="SMART" id="SM00980">
    <property type="entry name" value="THAP"/>
    <property type="match status" value="1"/>
</dbReference>
<dbReference type="PROSITE" id="PS50950">
    <property type="entry name" value="ZF_THAP"/>
    <property type="match status" value="1"/>
</dbReference>
<dbReference type="SMART" id="SM00692">
    <property type="entry name" value="DM3"/>
    <property type="match status" value="1"/>
</dbReference>
<evidence type="ECO:0000256" key="9">
    <source>
        <dbReference type="ARBA" id="ARBA00023163"/>
    </source>
</evidence>
<dbReference type="GO" id="GO:0043565">
    <property type="term" value="F:sequence-specific DNA binding"/>
    <property type="evidence" value="ECO:0007669"/>
    <property type="project" value="InterPro"/>
</dbReference>
<dbReference type="PANTHER" id="PTHR46600">
    <property type="entry name" value="THAP DOMAIN-CONTAINING"/>
    <property type="match status" value="1"/>
</dbReference>
<evidence type="ECO:0000313" key="15">
    <source>
        <dbReference type="Proteomes" id="UP000322000"/>
    </source>
</evidence>
<proteinExistence type="inferred from homology"/>
<evidence type="ECO:0000256" key="11">
    <source>
        <dbReference type="ARBA" id="ARBA00023306"/>
    </source>
</evidence>
<keyword evidence="10" id="KW-0539">Nucleus</keyword>
<evidence type="ECO:0000256" key="6">
    <source>
        <dbReference type="ARBA" id="ARBA00023015"/>
    </source>
</evidence>
<evidence type="ECO:0000256" key="7">
    <source>
        <dbReference type="ARBA" id="ARBA00023054"/>
    </source>
</evidence>
<dbReference type="RefSeq" id="XP_026733644.1">
    <property type="nucleotide sequence ID" value="XM_026877843.1"/>
</dbReference>
<dbReference type="KEGG" id="tnl:113497987"/>
<feature type="coiled-coil region" evidence="13">
    <location>
        <begin position="150"/>
        <end position="198"/>
    </location>
</feature>
<keyword evidence="5" id="KW-0862">Zinc</keyword>
<evidence type="ECO:0000256" key="8">
    <source>
        <dbReference type="ARBA" id="ARBA00023125"/>
    </source>
</evidence>